<organism evidence="1 2">
    <name type="scientific">Rhabditophanes sp. KR3021</name>
    <dbReference type="NCBI Taxonomy" id="114890"/>
    <lineage>
        <taxon>Eukaryota</taxon>
        <taxon>Metazoa</taxon>
        <taxon>Ecdysozoa</taxon>
        <taxon>Nematoda</taxon>
        <taxon>Chromadorea</taxon>
        <taxon>Rhabditida</taxon>
        <taxon>Tylenchina</taxon>
        <taxon>Panagrolaimomorpha</taxon>
        <taxon>Strongyloidoidea</taxon>
        <taxon>Alloionematidae</taxon>
        <taxon>Rhabditophanes</taxon>
    </lineage>
</organism>
<protein>
    <submittedName>
        <fullName evidence="2">ZP domain-containing protein</fullName>
    </submittedName>
</protein>
<dbReference type="Proteomes" id="UP000095286">
    <property type="component" value="Unplaced"/>
</dbReference>
<proteinExistence type="predicted"/>
<sequence>MFSNILYVLLAFVAVGINCCDIEVRLANSIPGESKVQVQVPGAKFDQSVEFSGPATKSVQVNAPNCNAEQWKITSFNSAQKAVSELKTIFDGNGYVRIMVEANRMWVNDRSGITCSQGQCA</sequence>
<name>A0AC35U4Y4_9BILA</name>
<accession>A0AC35U4Y4</accession>
<evidence type="ECO:0000313" key="1">
    <source>
        <dbReference type="Proteomes" id="UP000095286"/>
    </source>
</evidence>
<reference evidence="2" key="1">
    <citation type="submission" date="2016-11" db="UniProtKB">
        <authorList>
            <consortium name="WormBaseParasite"/>
        </authorList>
    </citation>
    <scope>IDENTIFICATION</scope>
    <source>
        <strain evidence="2">KR3021</strain>
    </source>
</reference>
<evidence type="ECO:0000313" key="2">
    <source>
        <dbReference type="WBParaSite" id="RSKR_0000750100.1"/>
    </source>
</evidence>
<dbReference type="WBParaSite" id="RSKR_0000750100.1">
    <property type="protein sequence ID" value="RSKR_0000750100.1"/>
    <property type="gene ID" value="RSKR_0000750100"/>
</dbReference>